<evidence type="ECO:0000313" key="6">
    <source>
        <dbReference type="EMBL" id="EAT14293.1"/>
    </source>
</evidence>
<gene>
    <name evidence="6" type="ORF">Dace_0154</name>
</gene>
<dbReference type="RefSeq" id="WP_006003070.1">
    <property type="nucleotide sequence ID" value="NZ_AAEW02000035.1"/>
</dbReference>
<keyword evidence="1 4" id="KW-0349">Heme</keyword>
<protein>
    <recommendedName>
        <fullName evidence="5">Cytochrome c domain-containing protein</fullName>
    </recommendedName>
</protein>
<evidence type="ECO:0000256" key="2">
    <source>
        <dbReference type="ARBA" id="ARBA00022723"/>
    </source>
</evidence>
<dbReference type="NCBIfam" id="NF040971">
    <property type="entry name" value="cytc_ExtS"/>
    <property type="match status" value="1"/>
</dbReference>
<dbReference type="GO" id="GO:0009055">
    <property type="term" value="F:electron transfer activity"/>
    <property type="evidence" value="ECO:0007669"/>
    <property type="project" value="InterPro"/>
</dbReference>
<evidence type="ECO:0000256" key="4">
    <source>
        <dbReference type="PROSITE-ProRule" id="PRU00433"/>
    </source>
</evidence>
<organism evidence="6 7">
    <name type="scientific">Desulfuromonas acetoxidans (strain DSM 684 / 11070)</name>
    <dbReference type="NCBI Taxonomy" id="281689"/>
    <lineage>
        <taxon>Bacteria</taxon>
        <taxon>Pseudomonadati</taxon>
        <taxon>Thermodesulfobacteriota</taxon>
        <taxon>Desulfuromonadia</taxon>
        <taxon>Desulfuromonadales</taxon>
        <taxon>Desulfuromonadaceae</taxon>
        <taxon>Desulfuromonas</taxon>
    </lineage>
</organism>
<dbReference type="AlphaFoldDB" id="Q1JVM8"/>
<evidence type="ECO:0000313" key="7">
    <source>
        <dbReference type="Proteomes" id="UP000005695"/>
    </source>
</evidence>
<sequence>MVLRLAILILLLGLTVPVSGETLNSCLECHSRVVLSHDFVTDSPIALMDCVGCHRGNPQTRRKDLAHSQRTDADYAWFRLVDTPIMNAARQSIDRFACRRCHVQNRKGNTLAADLDQLLAQRSVDELIQALLEPAYYMPDFALGEKDRQLVILALLAGGVNPLEQDSDDVTIVHFENPASEEHPFEKHCGACHRVLTPHLGGLGTDTIAPNLSGLLTPFYLKNFKDNQLWTADGLTRWIKNPRQIRPLAVMPPLDLNDQQIHKLIDNTWPATQGELHP</sequence>
<evidence type="ECO:0000256" key="1">
    <source>
        <dbReference type="ARBA" id="ARBA00022617"/>
    </source>
</evidence>
<dbReference type="GO" id="GO:0046872">
    <property type="term" value="F:metal ion binding"/>
    <property type="evidence" value="ECO:0007669"/>
    <property type="project" value="UniProtKB-KW"/>
</dbReference>
<keyword evidence="2 4" id="KW-0479">Metal-binding</keyword>
<dbReference type="EMBL" id="AAEW02000035">
    <property type="protein sequence ID" value="EAT14293.1"/>
    <property type="molecule type" value="Genomic_DNA"/>
</dbReference>
<name>Q1JVM8_DESA6</name>
<reference evidence="6" key="2">
    <citation type="submission" date="2006-05" db="EMBL/GenBank/DDBJ databases">
        <title>Sequencing of the draft genome and assembly of Desulfuromonas acetoxidans DSM 684.</title>
        <authorList>
            <consortium name="US DOE Joint Genome Institute (JGI-PGF)"/>
            <person name="Copeland A."/>
            <person name="Lucas S."/>
            <person name="Lapidus A."/>
            <person name="Barry K."/>
            <person name="Detter J.C."/>
            <person name="Glavina del Rio T."/>
            <person name="Hammon N."/>
            <person name="Israni S."/>
            <person name="Dalin E."/>
            <person name="Tice H."/>
            <person name="Bruce D."/>
            <person name="Pitluck S."/>
            <person name="Richardson P."/>
        </authorList>
    </citation>
    <scope>NUCLEOTIDE SEQUENCE [LARGE SCALE GENOMIC DNA]</scope>
    <source>
        <strain evidence="6">DSM 684</strain>
    </source>
</reference>
<evidence type="ECO:0000256" key="3">
    <source>
        <dbReference type="ARBA" id="ARBA00023004"/>
    </source>
</evidence>
<dbReference type="InterPro" id="IPR009056">
    <property type="entry name" value="Cyt_c-like_dom"/>
</dbReference>
<dbReference type="SUPFAM" id="SSF46626">
    <property type="entry name" value="Cytochrome c"/>
    <property type="match status" value="2"/>
</dbReference>
<dbReference type="InterPro" id="IPR036909">
    <property type="entry name" value="Cyt_c-like_dom_sf"/>
</dbReference>
<reference evidence="6" key="1">
    <citation type="submission" date="2006-05" db="EMBL/GenBank/DDBJ databases">
        <title>Annotation of the draft genome assembly of Desulfuromonas acetoxidans DSM 684.</title>
        <authorList>
            <consortium name="US DOE Joint Genome Institute (JGI-ORNL)"/>
            <person name="Larimer F."/>
            <person name="Land M."/>
            <person name="Hauser L."/>
        </authorList>
    </citation>
    <scope>NUCLEOTIDE SEQUENCE [LARGE SCALE GENOMIC DNA]</scope>
    <source>
        <strain evidence="6">DSM 684</strain>
    </source>
</reference>
<dbReference type="SUPFAM" id="SSF48695">
    <property type="entry name" value="Multiheme cytochromes"/>
    <property type="match status" value="1"/>
</dbReference>
<dbReference type="Gene3D" id="1.10.760.10">
    <property type="entry name" value="Cytochrome c-like domain"/>
    <property type="match status" value="1"/>
</dbReference>
<keyword evidence="3 4" id="KW-0408">Iron</keyword>
<feature type="domain" description="Cytochrome c" evidence="5">
    <location>
        <begin position="176"/>
        <end position="278"/>
    </location>
</feature>
<evidence type="ECO:0000259" key="5">
    <source>
        <dbReference type="PROSITE" id="PS51007"/>
    </source>
</evidence>
<dbReference type="OrthoDB" id="5518603at2"/>
<accession>Q1JVM8</accession>
<dbReference type="PROSITE" id="PS51007">
    <property type="entry name" value="CYTC"/>
    <property type="match status" value="1"/>
</dbReference>
<dbReference type="Proteomes" id="UP000005695">
    <property type="component" value="Unassembled WGS sequence"/>
</dbReference>
<dbReference type="GO" id="GO:0020037">
    <property type="term" value="F:heme binding"/>
    <property type="evidence" value="ECO:0007669"/>
    <property type="project" value="InterPro"/>
</dbReference>
<comment type="caution">
    <text evidence="6">The sequence shown here is derived from an EMBL/GenBank/DDBJ whole genome shotgun (WGS) entry which is preliminary data.</text>
</comment>
<dbReference type="InterPro" id="IPR036280">
    <property type="entry name" value="Multihaem_cyt_sf"/>
</dbReference>
<keyword evidence="7" id="KW-1185">Reference proteome</keyword>
<proteinExistence type="predicted"/>